<dbReference type="AlphaFoldDB" id="A0A0F9QTZ8"/>
<name>A0A0F9QTZ8_9ZZZZ</name>
<reference evidence="1" key="1">
    <citation type="journal article" date="2015" name="Nature">
        <title>Complex archaea that bridge the gap between prokaryotes and eukaryotes.</title>
        <authorList>
            <person name="Spang A."/>
            <person name="Saw J.H."/>
            <person name="Jorgensen S.L."/>
            <person name="Zaremba-Niedzwiedzka K."/>
            <person name="Martijn J."/>
            <person name="Lind A.E."/>
            <person name="van Eijk R."/>
            <person name="Schleper C."/>
            <person name="Guy L."/>
            <person name="Ettema T.J."/>
        </authorList>
    </citation>
    <scope>NUCLEOTIDE SEQUENCE</scope>
</reference>
<comment type="caution">
    <text evidence="1">The sequence shown here is derived from an EMBL/GenBank/DDBJ whole genome shotgun (WGS) entry which is preliminary data.</text>
</comment>
<accession>A0A0F9QTZ8</accession>
<organism evidence="1">
    <name type="scientific">marine sediment metagenome</name>
    <dbReference type="NCBI Taxonomy" id="412755"/>
    <lineage>
        <taxon>unclassified sequences</taxon>
        <taxon>metagenomes</taxon>
        <taxon>ecological metagenomes</taxon>
    </lineage>
</organism>
<evidence type="ECO:0000313" key="1">
    <source>
        <dbReference type="EMBL" id="KKN45889.1"/>
    </source>
</evidence>
<proteinExistence type="predicted"/>
<protein>
    <submittedName>
        <fullName evidence="1">Uncharacterized protein</fullName>
    </submittedName>
</protein>
<dbReference type="EMBL" id="LAZR01001360">
    <property type="protein sequence ID" value="KKN45889.1"/>
    <property type="molecule type" value="Genomic_DNA"/>
</dbReference>
<sequence length="214" mass="23469">MSLTIAPHEPASLLRRYRREVRAAASSWLGRGEAAGQNNRGPDVDEMLAISGVGRRDRDGHSVGGPWCGVGASAMLTLGARAMGWLAPPFAMHAGAKRLGRNVGRWGRFVVAPRGWTILGGGTYLGDPGIDESALIVVWHRGMTRETAWSGHVEIVSHYEQETDSLWTFAPNVVPRQTARGLHGLTIARGQAVWHQREHRNGRWRRKLYAIAAV</sequence>
<gene>
    <name evidence="1" type="ORF">LCGC14_0678360</name>
</gene>